<dbReference type="GO" id="GO:0042565">
    <property type="term" value="C:RNA nuclear export complex"/>
    <property type="evidence" value="ECO:0007669"/>
    <property type="project" value="TreeGrafter"/>
</dbReference>
<dbReference type="PANTHER" id="PTHR11223">
    <property type="entry name" value="EXPORTIN 1/5"/>
    <property type="match status" value="1"/>
</dbReference>
<reference evidence="2 3" key="1">
    <citation type="submission" date="2020-05" db="EMBL/GenBank/DDBJ databases">
        <title>WGS assembly of Panicum virgatum.</title>
        <authorList>
            <person name="Lovell J.T."/>
            <person name="Jenkins J."/>
            <person name="Shu S."/>
            <person name="Juenger T.E."/>
            <person name="Schmutz J."/>
        </authorList>
    </citation>
    <scope>NUCLEOTIDE SEQUENCE [LARGE SCALE GENOMIC DNA]</scope>
    <source>
        <strain evidence="3">cv. AP13</strain>
    </source>
</reference>
<name>A0A8T0SIS0_PANVG</name>
<evidence type="ECO:0000313" key="3">
    <source>
        <dbReference type="Proteomes" id="UP000823388"/>
    </source>
</evidence>
<dbReference type="AlphaFoldDB" id="A0A8T0SIS0"/>
<organism evidence="2 3">
    <name type="scientific">Panicum virgatum</name>
    <name type="common">Blackwell switchgrass</name>
    <dbReference type="NCBI Taxonomy" id="38727"/>
    <lineage>
        <taxon>Eukaryota</taxon>
        <taxon>Viridiplantae</taxon>
        <taxon>Streptophyta</taxon>
        <taxon>Embryophyta</taxon>
        <taxon>Tracheophyta</taxon>
        <taxon>Spermatophyta</taxon>
        <taxon>Magnoliopsida</taxon>
        <taxon>Liliopsida</taxon>
        <taxon>Poales</taxon>
        <taxon>Poaceae</taxon>
        <taxon>PACMAD clade</taxon>
        <taxon>Panicoideae</taxon>
        <taxon>Panicodae</taxon>
        <taxon>Paniceae</taxon>
        <taxon>Panicinae</taxon>
        <taxon>Panicum</taxon>
        <taxon>Panicum sect. Hiantes</taxon>
    </lineage>
</organism>
<dbReference type="GO" id="GO:0006611">
    <property type="term" value="P:protein export from nucleus"/>
    <property type="evidence" value="ECO:0007669"/>
    <property type="project" value="InterPro"/>
</dbReference>
<dbReference type="GO" id="GO:0005737">
    <property type="term" value="C:cytoplasm"/>
    <property type="evidence" value="ECO:0007669"/>
    <property type="project" value="TreeGrafter"/>
</dbReference>
<dbReference type="GO" id="GO:0005634">
    <property type="term" value="C:nucleus"/>
    <property type="evidence" value="ECO:0007669"/>
    <property type="project" value="TreeGrafter"/>
</dbReference>
<feature type="non-terminal residue" evidence="2">
    <location>
        <position position="421"/>
    </location>
</feature>
<protein>
    <recommendedName>
        <fullName evidence="1">Exportin-5 C-terminal domain-containing protein</fullName>
    </recommendedName>
</protein>
<dbReference type="PANTHER" id="PTHR11223:SF3">
    <property type="entry name" value="EXPORTIN-5"/>
    <property type="match status" value="1"/>
</dbReference>
<evidence type="ECO:0000259" key="1">
    <source>
        <dbReference type="Pfam" id="PF19273"/>
    </source>
</evidence>
<dbReference type="EMBL" id="CM029045">
    <property type="protein sequence ID" value="KAG2598421.1"/>
    <property type="molecule type" value="Genomic_DNA"/>
</dbReference>
<dbReference type="InterPro" id="IPR045065">
    <property type="entry name" value="XPO1/5"/>
</dbReference>
<sequence length="421" mass="47755">MIQVSGEMMSCQQGKGSLLLVEHNIICQAVLILTLFSGSLIKIWTLPEWRNNYLHFGQRLTCLFSDSLFLRMVYYTIRSCELKLEWSTMEGCTASNPSELNIVTLLPLILPLLLELLQCIHGLWYPPIADSLSEELKRAKHPDTSFPLACGNELCINIMEGSEENGTRYLLQEVLESGFSELLNGFPVSVALSKYLRSLEFRHLRKLIELTIIPLVENCPQKFWKEWVDNLLRTLLRHSEKILHYAWSCILYHECNGAAYYFGELSGSDEKIKTAEMGILLEFTREFSGLLEVLALTEQNRALPQEDVTHDRDSMPSTSLFRYLVSNDCFESLRMSLFGYFVDDAATIKAVQFCCALIHLAVGSNDGKLRIFILDNLLPCLIQSLDNHLPCAIQSLKYELNSGASDNAGRALVVLCQELYS</sequence>
<comment type="caution">
    <text evidence="2">The sequence shown here is derived from an EMBL/GenBank/DDBJ whole genome shotgun (WGS) entry which is preliminary data.</text>
</comment>
<dbReference type="Pfam" id="PF19273">
    <property type="entry name" value="Exportin-5"/>
    <property type="match status" value="1"/>
</dbReference>
<dbReference type="Proteomes" id="UP000823388">
    <property type="component" value="Chromosome 5K"/>
</dbReference>
<gene>
    <name evidence="2" type="ORF">PVAP13_5KG357628</name>
</gene>
<dbReference type="GO" id="GO:0006405">
    <property type="term" value="P:RNA export from nucleus"/>
    <property type="evidence" value="ECO:0007669"/>
    <property type="project" value="TreeGrafter"/>
</dbReference>
<accession>A0A8T0SIS0</accession>
<dbReference type="GO" id="GO:0005049">
    <property type="term" value="F:nuclear export signal receptor activity"/>
    <property type="evidence" value="ECO:0007669"/>
    <property type="project" value="InterPro"/>
</dbReference>
<dbReference type="GO" id="GO:0003723">
    <property type="term" value="F:RNA binding"/>
    <property type="evidence" value="ECO:0007669"/>
    <property type="project" value="TreeGrafter"/>
</dbReference>
<dbReference type="InterPro" id="IPR045478">
    <property type="entry name" value="Exportin-5_C"/>
</dbReference>
<dbReference type="InterPro" id="IPR011989">
    <property type="entry name" value="ARM-like"/>
</dbReference>
<keyword evidence="3" id="KW-1185">Reference proteome</keyword>
<evidence type="ECO:0000313" key="2">
    <source>
        <dbReference type="EMBL" id="KAG2598421.1"/>
    </source>
</evidence>
<feature type="domain" description="Exportin-5 C-terminal" evidence="1">
    <location>
        <begin position="40"/>
        <end position="386"/>
    </location>
</feature>
<proteinExistence type="predicted"/>
<dbReference type="Gene3D" id="1.25.10.10">
    <property type="entry name" value="Leucine-rich Repeat Variant"/>
    <property type="match status" value="1"/>
</dbReference>